<evidence type="ECO:0000256" key="1">
    <source>
        <dbReference type="SAM" id="MobiDB-lite"/>
    </source>
</evidence>
<accession>A0A2M9FV90</accession>
<dbReference type="OrthoDB" id="2629154at2"/>
<feature type="region of interest" description="Disordered" evidence="1">
    <location>
        <begin position="1"/>
        <end position="63"/>
    </location>
</feature>
<evidence type="ECO:0008006" key="4">
    <source>
        <dbReference type="Google" id="ProtNLM"/>
    </source>
</evidence>
<reference evidence="2 3" key="1">
    <citation type="submission" date="2017-11" db="EMBL/GenBank/DDBJ databases">
        <title>Draft genome sequence of Rhizobiales bacterium SY3-13.</title>
        <authorList>
            <person name="Sun C."/>
        </authorList>
    </citation>
    <scope>NUCLEOTIDE SEQUENCE [LARGE SCALE GENOMIC DNA]</scope>
    <source>
        <strain evidence="2 3">SY3-13</strain>
    </source>
</reference>
<name>A0A2M9FV90_9PROT</name>
<proteinExistence type="predicted"/>
<keyword evidence="3" id="KW-1185">Reference proteome</keyword>
<comment type="caution">
    <text evidence="2">The sequence shown here is derived from an EMBL/GenBank/DDBJ whole genome shotgun (WGS) entry which is preliminary data.</text>
</comment>
<dbReference type="EMBL" id="PHIG01000067">
    <property type="protein sequence ID" value="PJK27377.1"/>
    <property type="molecule type" value="Genomic_DNA"/>
</dbReference>
<organism evidence="2 3">
    <name type="scientific">Minwuia thermotolerans</name>
    <dbReference type="NCBI Taxonomy" id="2056226"/>
    <lineage>
        <taxon>Bacteria</taxon>
        <taxon>Pseudomonadati</taxon>
        <taxon>Pseudomonadota</taxon>
        <taxon>Alphaproteobacteria</taxon>
        <taxon>Minwuiales</taxon>
        <taxon>Minwuiaceae</taxon>
        <taxon>Minwuia</taxon>
    </lineage>
</organism>
<evidence type="ECO:0000313" key="3">
    <source>
        <dbReference type="Proteomes" id="UP000229498"/>
    </source>
</evidence>
<dbReference type="AlphaFoldDB" id="A0A2M9FV90"/>
<evidence type="ECO:0000313" key="2">
    <source>
        <dbReference type="EMBL" id="PJK27377.1"/>
    </source>
</evidence>
<sequence length="63" mass="6711">MTKTYKPGEKAPRSGQYEITGPRGGGTGIERTVTKGEPLPPPLKSGQQYKMADPTKHGGKKGK</sequence>
<dbReference type="Proteomes" id="UP000229498">
    <property type="component" value="Unassembled WGS sequence"/>
</dbReference>
<feature type="compositionally biased region" description="Basic and acidic residues" evidence="1">
    <location>
        <begin position="1"/>
        <end position="12"/>
    </location>
</feature>
<gene>
    <name evidence="2" type="ORF">CVT23_22525</name>
</gene>
<dbReference type="RefSeq" id="WP_109795568.1">
    <property type="nucleotide sequence ID" value="NZ_PHIG01000067.1"/>
</dbReference>
<protein>
    <recommendedName>
        <fullName evidence="4">YjzC family protein</fullName>
    </recommendedName>
</protein>